<evidence type="ECO:0000313" key="2">
    <source>
        <dbReference type="EMBL" id="CEL93214.1"/>
    </source>
</evidence>
<dbReference type="VEuPathDB" id="CryptoDB:Vbra_6978"/>
<sequence length="90" mass="9598">MLPDATRTTPQQEPPPQDDEADDEDIPASSAAALSKTAQKTAEALSFLKERARKRQQGASAEAAKGFLMDGLRPGDDLMPTIMAEVSGRV</sequence>
<dbReference type="InParanoid" id="A0A0G4ECF9"/>
<gene>
    <name evidence="2" type="ORF">Vbra_6978</name>
</gene>
<feature type="region of interest" description="Disordered" evidence="1">
    <location>
        <begin position="51"/>
        <end position="77"/>
    </location>
</feature>
<protein>
    <submittedName>
        <fullName evidence="2">Uncharacterized protein</fullName>
    </submittedName>
</protein>
<dbReference type="Proteomes" id="UP000041254">
    <property type="component" value="Unassembled WGS sequence"/>
</dbReference>
<dbReference type="AlphaFoldDB" id="A0A0G4ECF9"/>
<feature type="region of interest" description="Disordered" evidence="1">
    <location>
        <begin position="1"/>
        <end position="37"/>
    </location>
</feature>
<name>A0A0G4ECF9_VITBC</name>
<evidence type="ECO:0000256" key="1">
    <source>
        <dbReference type="SAM" id="MobiDB-lite"/>
    </source>
</evidence>
<feature type="compositionally biased region" description="Acidic residues" evidence="1">
    <location>
        <begin position="16"/>
        <end position="26"/>
    </location>
</feature>
<reference evidence="2 3" key="1">
    <citation type="submission" date="2014-11" db="EMBL/GenBank/DDBJ databases">
        <authorList>
            <person name="Zhu J."/>
            <person name="Qi W."/>
            <person name="Song R."/>
        </authorList>
    </citation>
    <scope>NUCLEOTIDE SEQUENCE [LARGE SCALE GENOMIC DNA]</scope>
</reference>
<keyword evidence="3" id="KW-1185">Reference proteome</keyword>
<organism evidence="2 3">
    <name type="scientific">Vitrella brassicaformis (strain CCMP3155)</name>
    <dbReference type="NCBI Taxonomy" id="1169540"/>
    <lineage>
        <taxon>Eukaryota</taxon>
        <taxon>Sar</taxon>
        <taxon>Alveolata</taxon>
        <taxon>Colpodellida</taxon>
        <taxon>Vitrellaceae</taxon>
        <taxon>Vitrella</taxon>
    </lineage>
</organism>
<evidence type="ECO:0000313" key="3">
    <source>
        <dbReference type="Proteomes" id="UP000041254"/>
    </source>
</evidence>
<proteinExistence type="predicted"/>
<accession>A0A0G4ECF9</accession>
<dbReference type="EMBL" id="CDMY01000149">
    <property type="protein sequence ID" value="CEL93214.1"/>
    <property type="molecule type" value="Genomic_DNA"/>
</dbReference>